<evidence type="ECO:0008006" key="3">
    <source>
        <dbReference type="Google" id="ProtNLM"/>
    </source>
</evidence>
<comment type="caution">
    <text evidence="1">The sequence shown here is derived from an EMBL/GenBank/DDBJ whole genome shotgun (WGS) entry which is preliminary data.</text>
</comment>
<dbReference type="AlphaFoldDB" id="A0A2M8QGU8"/>
<dbReference type="GO" id="GO:0009432">
    <property type="term" value="P:SOS response"/>
    <property type="evidence" value="ECO:0007669"/>
    <property type="project" value="TreeGrafter"/>
</dbReference>
<protein>
    <recommendedName>
        <fullName evidence="3">ATP-grasp domain-containing protein</fullName>
    </recommendedName>
</protein>
<dbReference type="Gene3D" id="3.30.470.20">
    <property type="entry name" value="ATP-grasp fold, B domain"/>
    <property type="match status" value="1"/>
</dbReference>
<evidence type="ECO:0000313" key="1">
    <source>
        <dbReference type="EMBL" id="PJF49043.1"/>
    </source>
</evidence>
<gene>
    <name evidence="1" type="ORF">CUN48_00055</name>
</gene>
<name>A0A2M8QGU8_9CHLR</name>
<sequence>MKKIGVIVGREWSWPPAFIEEVNERNEGVVAEYAKLGGTRMNEPCPYAVIVDRISHEVPYYRSYLKNAVLQGTYVVNNPFMWTADDKFFEASLATKLGIHSPKTVVLPNKDYVPGIVHNESLRNLMYPIPWAEHVDYLGGFPLVLKDAHGGGWKGVFVVHSMDELFARYNESGLLTMVLQEFIRWENYLRCMCIGQEHVYVAKYDPVNRRYLRHDLTPEMHERVVRESLMLVRALGYDMNTIEWAIRDGVPYAIDFMNPAPDMDINSCGYEYHRWCVEKMADMCIALAKSPCPQPTPYRA</sequence>
<dbReference type="SUPFAM" id="SSF56059">
    <property type="entry name" value="Glutathione synthetase ATP-binding domain-like"/>
    <property type="match status" value="1"/>
</dbReference>
<evidence type="ECO:0000313" key="2">
    <source>
        <dbReference type="Proteomes" id="UP000230790"/>
    </source>
</evidence>
<dbReference type="PANTHER" id="PTHR21621">
    <property type="entry name" value="RIBOSOMAL PROTEIN S6 MODIFICATION PROTEIN"/>
    <property type="match status" value="1"/>
</dbReference>
<dbReference type="EMBL" id="PGTN01000001">
    <property type="protein sequence ID" value="PJF49043.1"/>
    <property type="molecule type" value="Genomic_DNA"/>
</dbReference>
<dbReference type="PANTHER" id="PTHR21621:SF0">
    <property type="entry name" value="BETA-CITRYLGLUTAMATE SYNTHASE B-RELATED"/>
    <property type="match status" value="1"/>
</dbReference>
<organism evidence="1 2">
    <name type="scientific">Candidatus Thermofonsia Clade 3 bacterium</name>
    <dbReference type="NCBI Taxonomy" id="2364212"/>
    <lineage>
        <taxon>Bacteria</taxon>
        <taxon>Bacillati</taxon>
        <taxon>Chloroflexota</taxon>
        <taxon>Candidatus Thermofontia</taxon>
        <taxon>Candidatus Thermofonsia Clade 3</taxon>
    </lineage>
</organism>
<accession>A0A2M8QGU8</accession>
<reference evidence="1 2" key="1">
    <citation type="submission" date="2017-11" db="EMBL/GenBank/DDBJ databases">
        <title>Evolution of Phototrophy in the Chloroflexi Phylum Driven by Horizontal Gene Transfer.</title>
        <authorList>
            <person name="Ward L.M."/>
            <person name="Hemp J."/>
            <person name="Shih P.M."/>
            <person name="Mcglynn S.E."/>
            <person name="Fischer W."/>
        </authorList>
    </citation>
    <scope>NUCLEOTIDE SEQUENCE [LARGE SCALE GENOMIC DNA]</scope>
    <source>
        <strain evidence="1">JP3_7</strain>
    </source>
</reference>
<dbReference type="Proteomes" id="UP000230790">
    <property type="component" value="Unassembled WGS sequence"/>
</dbReference>
<dbReference type="GO" id="GO:0005737">
    <property type="term" value="C:cytoplasm"/>
    <property type="evidence" value="ECO:0007669"/>
    <property type="project" value="TreeGrafter"/>
</dbReference>
<proteinExistence type="predicted"/>
<dbReference type="GO" id="GO:0018169">
    <property type="term" value="F:ribosomal S6-glutamic acid ligase activity"/>
    <property type="evidence" value="ECO:0007669"/>
    <property type="project" value="TreeGrafter"/>
</dbReference>